<reference evidence="3" key="1">
    <citation type="submission" date="2022-11" db="UniProtKB">
        <authorList>
            <consortium name="WormBaseParasite"/>
        </authorList>
    </citation>
    <scope>IDENTIFICATION</scope>
</reference>
<organism evidence="2 3">
    <name type="scientific">Ditylenchus dipsaci</name>
    <dbReference type="NCBI Taxonomy" id="166011"/>
    <lineage>
        <taxon>Eukaryota</taxon>
        <taxon>Metazoa</taxon>
        <taxon>Ecdysozoa</taxon>
        <taxon>Nematoda</taxon>
        <taxon>Chromadorea</taxon>
        <taxon>Rhabditida</taxon>
        <taxon>Tylenchina</taxon>
        <taxon>Tylenchomorpha</taxon>
        <taxon>Sphaerularioidea</taxon>
        <taxon>Anguinidae</taxon>
        <taxon>Anguininae</taxon>
        <taxon>Ditylenchus</taxon>
    </lineage>
</organism>
<name>A0A915D183_9BILA</name>
<keyword evidence="2" id="KW-1185">Reference proteome</keyword>
<dbReference type="AlphaFoldDB" id="A0A915D183"/>
<sequence length="477" mass="54125">MPCCKRRKSSKQELTTHQATLIASSSSTNHEKSRKKSCCRKCCCCLPVRGCCQTTTSCCLPLPACYPTATFCCFKKRKTRSGVRNHNSELRSSVKQLRSVADHLLAGSASAGQFSTYNYIDEEEIHEKITSSSLVPTAKLAERNFATTSFDHQNRCVGVEKFPPLAQISDREFVIDSSEGGSNENSDYEYRVDQKLVKNHKNLVEVYENHEKTDKEVVDDDENLVGNQKRDVYLPGKLLKHSPKKSKHPPHLSVQLANNVWLKEQQYSWKHDKIVEDALVKSKEMVAETNKEENRRSTSLPPESILRLDSKYSPDLDATATGCAKKRYTGFEKMRRGFKQMFNAGSRDNDMENEEPPPKISSAFHSQPPQQRQPLFQDYQQRQNVNVGSNGRGFLQKIFGAGYGSEPQSPTTTPSSAAGYWGPYANPQQRHNRFETDLESEGDYAEIRAKSNERDDLARIFKKRESMFLIKGKNMHV</sequence>
<evidence type="ECO:0000256" key="1">
    <source>
        <dbReference type="SAM" id="MobiDB-lite"/>
    </source>
</evidence>
<evidence type="ECO:0000313" key="3">
    <source>
        <dbReference type="WBParaSite" id="jg14380"/>
    </source>
</evidence>
<protein>
    <submittedName>
        <fullName evidence="3">Uncharacterized protein</fullName>
    </submittedName>
</protein>
<feature type="compositionally biased region" description="Polar residues" evidence="1">
    <location>
        <begin position="363"/>
        <end position="372"/>
    </location>
</feature>
<evidence type="ECO:0000313" key="2">
    <source>
        <dbReference type="Proteomes" id="UP000887574"/>
    </source>
</evidence>
<accession>A0A915D183</accession>
<feature type="region of interest" description="Disordered" evidence="1">
    <location>
        <begin position="344"/>
        <end position="372"/>
    </location>
</feature>
<dbReference type="Proteomes" id="UP000887574">
    <property type="component" value="Unplaced"/>
</dbReference>
<dbReference type="WBParaSite" id="jg14380">
    <property type="protein sequence ID" value="jg14380"/>
    <property type="gene ID" value="jg14380"/>
</dbReference>
<proteinExistence type="predicted"/>